<dbReference type="Proteomes" id="UP001198495">
    <property type="component" value="Unassembled WGS sequence"/>
</dbReference>
<reference evidence="4 5" key="1">
    <citation type="submission" date="2021-10" db="EMBL/GenBank/DDBJ databases">
        <title>Anaerobic single-cell dispensing facilitates the cultivation of human gut bacteria.</title>
        <authorList>
            <person name="Afrizal A."/>
        </authorList>
    </citation>
    <scope>NUCLEOTIDE SEQUENCE [LARGE SCALE GENOMIC DNA]</scope>
    <source>
        <strain evidence="4 5">CLA-AA-H212</strain>
    </source>
</reference>
<evidence type="ECO:0000256" key="1">
    <source>
        <dbReference type="ARBA" id="ARBA00007118"/>
    </source>
</evidence>
<comment type="similarity">
    <text evidence="1">Belongs to the nitroreductase family.</text>
</comment>
<keyword evidence="5" id="KW-1185">Reference proteome</keyword>
<dbReference type="EMBL" id="JAJEQT010000003">
    <property type="protein sequence ID" value="MCC2218626.1"/>
    <property type="molecule type" value="Genomic_DNA"/>
</dbReference>
<keyword evidence="2" id="KW-0560">Oxidoreductase</keyword>
<protein>
    <submittedName>
        <fullName evidence="4">Nitroreductase family protein</fullName>
    </submittedName>
</protein>
<sequence length="177" mass="19960">MNVIEAIHYRHSYRGKYKDIPVPKEDLIKIMQAGLDAPSGCNKQTTSLIAVDNPDVLKQLHSVIEPPVGETAPAAICVLTQRVNAYRDKCFAVQDYSAAIQNMLLAIVELGYQSCWYEGHITDDDKICDKMAQILNVPEDYELVCFLPVGIAESNPIHPQKKTFEERAWFNSYNQSN</sequence>
<dbReference type="SUPFAM" id="SSF55469">
    <property type="entry name" value="FMN-dependent nitroreductase-like"/>
    <property type="match status" value="1"/>
</dbReference>
<dbReference type="CDD" id="cd02062">
    <property type="entry name" value="Nitro_FMN_reductase"/>
    <property type="match status" value="1"/>
</dbReference>
<evidence type="ECO:0000313" key="4">
    <source>
        <dbReference type="EMBL" id="MCC2218626.1"/>
    </source>
</evidence>
<evidence type="ECO:0000313" key="5">
    <source>
        <dbReference type="Proteomes" id="UP001198495"/>
    </source>
</evidence>
<gene>
    <name evidence="4" type="ORF">LKD28_06200</name>
</gene>
<comment type="caution">
    <text evidence="4">The sequence shown here is derived from an EMBL/GenBank/DDBJ whole genome shotgun (WGS) entry which is preliminary data.</text>
</comment>
<dbReference type="InterPro" id="IPR000415">
    <property type="entry name" value="Nitroreductase-like"/>
</dbReference>
<feature type="domain" description="Nitroreductase" evidence="3">
    <location>
        <begin position="7"/>
        <end position="60"/>
    </location>
</feature>
<dbReference type="InterPro" id="IPR029479">
    <property type="entry name" value="Nitroreductase"/>
</dbReference>
<accession>A0ABS8FN53</accession>
<name>A0ABS8FN53_9FIRM</name>
<dbReference type="RefSeq" id="WP_227573136.1">
    <property type="nucleotide sequence ID" value="NZ_JAJEQT010000003.1"/>
</dbReference>
<dbReference type="PANTHER" id="PTHR43673:SF10">
    <property type="entry name" value="NADH DEHYDROGENASE_NAD(P)H NITROREDUCTASE XCC3605-RELATED"/>
    <property type="match status" value="1"/>
</dbReference>
<dbReference type="PANTHER" id="PTHR43673">
    <property type="entry name" value="NAD(P)H NITROREDUCTASE YDGI-RELATED"/>
    <property type="match status" value="1"/>
</dbReference>
<evidence type="ECO:0000256" key="2">
    <source>
        <dbReference type="ARBA" id="ARBA00023002"/>
    </source>
</evidence>
<dbReference type="Gene3D" id="3.40.109.10">
    <property type="entry name" value="NADH Oxidase"/>
    <property type="match status" value="1"/>
</dbReference>
<dbReference type="Pfam" id="PF00881">
    <property type="entry name" value="Nitroreductase"/>
    <property type="match status" value="2"/>
</dbReference>
<proteinExistence type="inferred from homology"/>
<feature type="domain" description="Nitroreductase" evidence="3">
    <location>
        <begin position="68"/>
        <end position="150"/>
    </location>
</feature>
<evidence type="ECO:0000259" key="3">
    <source>
        <dbReference type="Pfam" id="PF00881"/>
    </source>
</evidence>
<organism evidence="4 5">
    <name type="scientific">Coprococcus hominis</name>
    <name type="common">ex Arizal et al. 2022</name>
    <dbReference type="NCBI Taxonomy" id="2881262"/>
    <lineage>
        <taxon>Bacteria</taxon>
        <taxon>Bacillati</taxon>
        <taxon>Bacillota</taxon>
        <taxon>Clostridia</taxon>
        <taxon>Lachnospirales</taxon>
        <taxon>Lachnospiraceae</taxon>
        <taxon>Coprococcus</taxon>
    </lineage>
</organism>